<dbReference type="PANTHER" id="PTHR31126">
    <property type="entry name" value="TYROSINE-PROTEIN PHOSPHATASE"/>
    <property type="match status" value="1"/>
</dbReference>
<name>A0AAD6CLG1_9EURO</name>
<dbReference type="SUPFAM" id="SSF52799">
    <property type="entry name" value="(Phosphotyrosine protein) phosphatases II"/>
    <property type="match status" value="1"/>
</dbReference>
<accession>A0AAD6CLG1</accession>
<evidence type="ECO:0000259" key="1">
    <source>
        <dbReference type="PROSITE" id="PS50056"/>
    </source>
</evidence>
<gene>
    <name evidence="2" type="ORF">N7494_012071</name>
</gene>
<dbReference type="GO" id="GO:0004721">
    <property type="term" value="F:phosphoprotein phosphatase activity"/>
    <property type="evidence" value="ECO:0007669"/>
    <property type="project" value="InterPro"/>
</dbReference>
<dbReference type="InterPro" id="IPR016130">
    <property type="entry name" value="Tyr_Pase_AS"/>
</dbReference>
<feature type="domain" description="Tyrosine specific protein phosphatases" evidence="1">
    <location>
        <begin position="147"/>
        <end position="216"/>
    </location>
</feature>
<dbReference type="EMBL" id="JAQIZZ010000008">
    <property type="protein sequence ID" value="KAJ5525421.1"/>
    <property type="molecule type" value="Genomic_DNA"/>
</dbReference>
<dbReference type="InterPro" id="IPR000387">
    <property type="entry name" value="Tyr_Pase_dom"/>
</dbReference>
<organism evidence="2 3">
    <name type="scientific">Penicillium frequentans</name>
    <dbReference type="NCBI Taxonomy" id="3151616"/>
    <lineage>
        <taxon>Eukaryota</taxon>
        <taxon>Fungi</taxon>
        <taxon>Dikarya</taxon>
        <taxon>Ascomycota</taxon>
        <taxon>Pezizomycotina</taxon>
        <taxon>Eurotiomycetes</taxon>
        <taxon>Eurotiomycetidae</taxon>
        <taxon>Eurotiales</taxon>
        <taxon>Aspergillaceae</taxon>
        <taxon>Penicillium</taxon>
    </lineage>
</organism>
<dbReference type="PROSITE" id="PS00383">
    <property type="entry name" value="TYR_PHOSPHATASE_1"/>
    <property type="match status" value="1"/>
</dbReference>
<proteinExistence type="predicted"/>
<dbReference type="Proteomes" id="UP001220324">
    <property type="component" value="Unassembled WGS sequence"/>
</dbReference>
<comment type="caution">
    <text evidence="2">The sequence shown here is derived from an EMBL/GenBank/DDBJ whole genome shotgun (WGS) entry which is preliminary data.</text>
</comment>
<dbReference type="Pfam" id="PF13350">
    <property type="entry name" value="Y_phosphatase3"/>
    <property type="match status" value="1"/>
</dbReference>
<protein>
    <recommendedName>
        <fullName evidence="1">Tyrosine specific protein phosphatases domain-containing protein</fullName>
    </recommendedName>
</protein>
<dbReference type="PANTHER" id="PTHR31126:SF73">
    <property type="entry name" value="TYROSINE SPECIFIC PROTEIN PHOSPHATASES DOMAIN-CONTAINING PROTEIN"/>
    <property type="match status" value="1"/>
</dbReference>
<sequence length="279" mass="30892">MIDAENVIDVLSTDIRTPIPASIVSKIISLPPFVTLPGVSNFRDLSHDNALRPGYAYRSGNLSDLEEKGKSIVAGDLGITTIFDLRNQGERERAPSPEITGIETIWMPYGTRPASLNLRDFTQDDHSATGFVKMYMGILNAATPIFTEVFSHIRDEPNDPFIFHCSAGKDRTGVLSALILLLIGRPHEEILIDYLYTRVALESVRENLTHALSLHAGTDHLSPEANGMLELSGVRASAMEAFLKTFETTYDGGVEIYLNTQLGFSFEDIVLMRKNLTNY</sequence>
<dbReference type="Gene3D" id="3.90.190.10">
    <property type="entry name" value="Protein tyrosine phosphatase superfamily"/>
    <property type="match status" value="1"/>
</dbReference>
<dbReference type="InterPro" id="IPR029021">
    <property type="entry name" value="Prot-tyrosine_phosphatase-like"/>
</dbReference>
<evidence type="ECO:0000313" key="3">
    <source>
        <dbReference type="Proteomes" id="UP001220324"/>
    </source>
</evidence>
<dbReference type="AlphaFoldDB" id="A0AAD6CLG1"/>
<dbReference type="InterPro" id="IPR026893">
    <property type="entry name" value="Tyr/Ser_Pase_IphP-type"/>
</dbReference>
<dbReference type="PROSITE" id="PS50056">
    <property type="entry name" value="TYR_PHOSPHATASE_2"/>
    <property type="match status" value="1"/>
</dbReference>
<keyword evidence="3" id="KW-1185">Reference proteome</keyword>
<evidence type="ECO:0000313" key="2">
    <source>
        <dbReference type="EMBL" id="KAJ5525421.1"/>
    </source>
</evidence>
<reference evidence="2 3" key="1">
    <citation type="journal article" date="2023" name="IMA Fungus">
        <title>Comparative genomic study of the Penicillium genus elucidates a diverse pangenome and 15 lateral gene transfer events.</title>
        <authorList>
            <person name="Petersen C."/>
            <person name="Sorensen T."/>
            <person name="Nielsen M.R."/>
            <person name="Sondergaard T.E."/>
            <person name="Sorensen J.L."/>
            <person name="Fitzpatrick D.A."/>
            <person name="Frisvad J.C."/>
            <person name="Nielsen K.L."/>
        </authorList>
    </citation>
    <scope>NUCLEOTIDE SEQUENCE [LARGE SCALE GENOMIC DNA]</scope>
    <source>
        <strain evidence="2 3">IBT 35679</strain>
    </source>
</reference>